<evidence type="ECO:0000256" key="6">
    <source>
        <dbReference type="ARBA" id="ARBA00022679"/>
    </source>
</evidence>
<dbReference type="STRING" id="52694.ACWI_19140"/>
<feature type="binding site" evidence="12">
    <location>
        <position position="116"/>
    </location>
    <ligand>
        <name>[4Fe-4S] cluster</name>
        <dbReference type="ChEBI" id="CHEBI:49883"/>
        <note>4Fe-4S-S-AdoMet</note>
    </ligand>
</feature>
<dbReference type="InterPro" id="IPR058240">
    <property type="entry name" value="rSAM_sf"/>
</dbReference>
<dbReference type="PANTHER" id="PTHR30544:SF5">
    <property type="entry name" value="RADICAL SAM CORE DOMAIN-CONTAINING PROTEIN"/>
    <property type="match status" value="1"/>
</dbReference>
<comment type="miscellaneous">
    <text evidence="12">Reaction proceeds by a ping-pong mechanism involving intermediate methylation of a conserved cysteine residue.</text>
</comment>
<feature type="binding site" evidence="12">
    <location>
        <position position="288"/>
    </location>
    <ligand>
        <name>S-adenosyl-L-methionine</name>
        <dbReference type="ChEBI" id="CHEBI:59789"/>
    </ligand>
</feature>
<evidence type="ECO:0000313" key="14">
    <source>
        <dbReference type="EMBL" id="OFV70701.1"/>
    </source>
</evidence>
<keyword evidence="6 12" id="KW-0808">Transferase</keyword>
<keyword evidence="4 12" id="KW-0698">rRNA processing</keyword>
<dbReference type="SFLD" id="SFLDF00275">
    <property type="entry name" value="adenosine_C2_methyltransferase"/>
    <property type="match status" value="1"/>
</dbReference>
<dbReference type="EC" id="2.1.1.192" evidence="12"/>
<dbReference type="PANTHER" id="PTHR30544">
    <property type="entry name" value="23S RRNA METHYLTRANSFERASE"/>
    <property type="match status" value="1"/>
</dbReference>
<keyword evidence="12" id="KW-1015">Disulfide bond</keyword>
<evidence type="ECO:0000313" key="17">
    <source>
        <dbReference type="Proteomes" id="UP001163550"/>
    </source>
</evidence>
<feature type="binding site" evidence="12">
    <location>
        <position position="119"/>
    </location>
    <ligand>
        <name>[4Fe-4S] cluster</name>
        <dbReference type="ChEBI" id="CHEBI:49883"/>
        <note>4Fe-4S-S-AdoMet</note>
    </ligand>
</feature>
<dbReference type="Proteomes" id="UP001163550">
    <property type="component" value="Chromosome"/>
</dbReference>
<evidence type="ECO:0000313" key="16">
    <source>
        <dbReference type="Proteomes" id="UP000176244"/>
    </source>
</evidence>
<dbReference type="CDD" id="cd01335">
    <property type="entry name" value="Radical_SAM"/>
    <property type="match status" value="1"/>
</dbReference>
<comment type="function">
    <text evidence="12">Specifically methylates position 2 of adenine 2503 in 23S rRNA and position 2 of adenine 37 in tRNAs.</text>
</comment>
<dbReference type="InterPro" id="IPR004383">
    <property type="entry name" value="rRNA_lsu_MTrfase_RlmN/Cfr"/>
</dbReference>
<dbReference type="GO" id="GO:0002935">
    <property type="term" value="F:tRNA (adenine(37)-C2)-methyltransferase activity"/>
    <property type="evidence" value="ECO:0007669"/>
    <property type="project" value="UniProtKB-UniRule"/>
</dbReference>
<name>A0A1F2PIZ5_9FIRM</name>
<dbReference type="OrthoDB" id="9793973at2"/>
<dbReference type="InterPro" id="IPR027492">
    <property type="entry name" value="RNA_MTrfase_RlmN"/>
</dbReference>
<dbReference type="GO" id="GO:0070475">
    <property type="term" value="P:rRNA base methylation"/>
    <property type="evidence" value="ECO:0007669"/>
    <property type="project" value="UniProtKB-UniRule"/>
</dbReference>
<dbReference type="RefSeq" id="WP_070371211.1">
    <property type="nucleotide sequence ID" value="NZ_CABIIK010000056.1"/>
</dbReference>
<evidence type="ECO:0000256" key="3">
    <source>
        <dbReference type="ARBA" id="ARBA00022490"/>
    </source>
</evidence>
<dbReference type="InterPro" id="IPR007197">
    <property type="entry name" value="rSAM"/>
</dbReference>
<comment type="catalytic activity">
    <reaction evidence="12">
        <text>adenosine(37) in tRNA + 2 reduced [2Fe-2S]-[ferredoxin] + 2 S-adenosyl-L-methionine = 2-methyladenosine(37) in tRNA + 5'-deoxyadenosine + L-methionine + 2 oxidized [2Fe-2S]-[ferredoxin] + S-adenosyl-L-homocysteine</text>
        <dbReference type="Rhea" id="RHEA:43332"/>
        <dbReference type="Rhea" id="RHEA-COMP:10000"/>
        <dbReference type="Rhea" id="RHEA-COMP:10001"/>
        <dbReference type="Rhea" id="RHEA-COMP:10162"/>
        <dbReference type="Rhea" id="RHEA-COMP:10485"/>
        <dbReference type="ChEBI" id="CHEBI:17319"/>
        <dbReference type="ChEBI" id="CHEBI:33737"/>
        <dbReference type="ChEBI" id="CHEBI:33738"/>
        <dbReference type="ChEBI" id="CHEBI:57844"/>
        <dbReference type="ChEBI" id="CHEBI:57856"/>
        <dbReference type="ChEBI" id="CHEBI:59789"/>
        <dbReference type="ChEBI" id="CHEBI:74411"/>
        <dbReference type="ChEBI" id="CHEBI:74497"/>
        <dbReference type="EC" id="2.1.1.192"/>
    </reaction>
</comment>
<comment type="subcellular location">
    <subcellularLocation>
        <location evidence="1 12">Cytoplasm</location>
    </subcellularLocation>
</comment>
<keyword evidence="10 12" id="KW-0408">Iron</keyword>
<evidence type="ECO:0000256" key="5">
    <source>
        <dbReference type="ARBA" id="ARBA00022603"/>
    </source>
</evidence>
<feature type="binding site" evidence="12">
    <location>
        <position position="112"/>
    </location>
    <ligand>
        <name>[4Fe-4S] cluster</name>
        <dbReference type="ChEBI" id="CHEBI:49883"/>
        <note>4Fe-4S-S-AdoMet</note>
    </ligand>
</feature>
<dbReference type="AlphaFoldDB" id="A0A1F2PIZ5"/>
<dbReference type="InterPro" id="IPR040072">
    <property type="entry name" value="Methyltransferase_A"/>
</dbReference>
<feature type="active site" description="Proton acceptor" evidence="12">
    <location>
        <position position="92"/>
    </location>
</feature>
<dbReference type="Pfam" id="PF04055">
    <property type="entry name" value="Radical_SAM"/>
    <property type="match status" value="1"/>
</dbReference>
<dbReference type="EMBL" id="CP087994">
    <property type="protein sequence ID" value="UYO61391.1"/>
    <property type="molecule type" value="Genomic_DNA"/>
</dbReference>
<dbReference type="GO" id="GO:0019843">
    <property type="term" value="F:rRNA binding"/>
    <property type="evidence" value="ECO:0007669"/>
    <property type="project" value="UniProtKB-UniRule"/>
</dbReference>
<dbReference type="Gene3D" id="1.10.150.530">
    <property type="match status" value="1"/>
</dbReference>
<dbReference type="Pfam" id="PF21016">
    <property type="entry name" value="RlmN_N"/>
    <property type="match status" value="1"/>
</dbReference>
<feature type="binding site" evidence="12">
    <location>
        <begin position="212"/>
        <end position="214"/>
    </location>
    <ligand>
        <name>S-adenosyl-L-methionine</name>
        <dbReference type="ChEBI" id="CHEBI:59789"/>
    </ligand>
</feature>
<dbReference type="GO" id="GO:0005737">
    <property type="term" value="C:cytoplasm"/>
    <property type="evidence" value="ECO:0007669"/>
    <property type="project" value="UniProtKB-SubCell"/>
</dbReference>
<dbReference type="GO" id="GO:0046872">
    <property type="term" value="F:metal ion binding"/>
    <property type="evidence" value="ECO:0007669"/>
    <property type="project" value="UniProtKB-KW"/>
</dbReference>
<evidence type="ECO:0000259" key="13">
    <source>
        <dbReference type="PROSITE" id="PS51918"/>
    </source>
</evidence>
<organism evidence="14 16">
    <name type="scientific">Acetobacterium wieringae</name>
    <dbReference type="NCBI Taxonomy" id="52694"/>
    <lineage>
        <taxon>Bacteria</taxon>
        <taxon>Bacillati</taxon>
        <taxon>Bacillota</taxon>
        <taxon>Clostridia</taxon>
        <taxon>Eubacteriales</taxon>
        <taxon>Eubacteriaceae</taxon>
        <taxon>Acetobacterium</taxon>
    </lineage>
</organism>
<protein>
    <recommendedName>
        <fullName evidence="12">Probable dual-specificity RNA methyltransferase RlmN</fullName>
        <ecNumber evidence="12">2.1.1.192</ecNumber>
    </recommendedName>
    <alternativeName>
        <fullName evidence="12">23S rRNA (adenine(2503)-C(2))-methyltransferase</fullName>
    </alternativeName>
    <alternativeName>
        <fullName evidence="12">23S rRNA m2A2503 methyltransferase</fullName>
    </alternativeName>
    <alternativeName>
        <fullName evidence="12">Ribosomal RNA large subunit methyltransferase N</fullName>
    </alternativeName>
    <alternativeName>
        <fullName evidence="12">tRNA (adenine(37)-C(2))-methyltransferase</fullName>
    </alternativeName>
    <alternativeName>
        <fullName evidence="12">tRNA m2A37 methyltransferase</fullName>
    </alternativeName>
</protein>
<evidence type="ECO:0000256" key="2">
    <source>
        <dbReference type="ARBA" id="ARBA00022485"/>
    </source>
</evidence>
<keyword evidence="2 12" id="KW-0004">4Fe-4S</keyword>
<gene>
    <name evidence="12 14" type="primary">rlmN</name>
    <name evidence="14" type="ORF">ACWI_19140</name>
    <name evidence="15" type="ORF">LNN31_11415</name>
</gene>
<comment type="caution">
    <text evidence="12">Lacks conserved residue(s) required for the propagation of feature annotation.</text>
</comment>
<evidence type="ECO:0000256" key="12">
    <source>
        <dbReference type="HAMAP-Rule" id="MF_01849"/>
    </source>
</evidence>
<keyword evidence="5 12" id="KW-0489">Methyltransferase</keyword>
<comment type="catalytic activity">
    <reaction evidence="12">
        <text>adenosine(2503) in 23S rRNA + 2 reduced [2Fe-2S]-[ferredoxin] + 2 S-adenosyl-L-methionine = 2-methyladenosine(2503) in 23S rRNA + 5'-deoxyadenosine + L-methionine + 2 oxidized [2Fe-2S]-[ferredoxin] + S-adenosyl-L-homocysteine</text>
        <dbReference type="Rhea" id="RHEA:42916"/>
        <dbReference type="Rhea" id="RHEA-COMP:10000"/>
        <dbReference type="Rhea" id="RHEA-COMP:10001"/>
        <dbReference type="Rhea" id="RHEA-COMP:10152"/>
        <dbReference type="Rhea" id="RHEA-COMP:10282"/>
        <dbReference type="ChEBI" id="CHEBI:17319"/>
        <dbReference type="ChEBI" id="CHEBI:33737"/>
        <dbReference type="ChEBI" id="CHEBI:33738"/>
        <dbReference type="ChEBI" id="CHEBI:57844"/>
        <dbReference type="ChEBI" id="CHEBI:57856"/>
        <dbReference type="ChEBI" id="CHEBI:59789"/>
        <dbReference type="ChEBI" id="CHEBI:74411"/>
        <dbReference type="ChEBI" id="CHEBI:74497"/>
        <dbReference type="EC" id="2.1.1.192"/>
    </reaction>
</comment>
<dbReference type="HAMAP" id="MF_01849">
    <property type="entry name" value="RNA_methyltr_RlmN"/>
    <property type="match status" value="1"/>
</dbReference>
<keyword evidence="17" id="KW-1185">Reference proteome</keyword>
<evidence type="ECO:0000313" key="15">
    <source>
        <dbReference type="EMBL" id="UYO61391.1"/>
    </source>
</evidence>
<keyword evidence="11 12" id="KW-0411">Iron-sulfur</keyword>
<proteinExistence type="inferred from homology"/>
<dbReference type="GO" id="GO:0070040">
    <property type="term" value="F:rRNA (adenine(2503)-C2-)-methyltransferase activity"/>
    <property type="evidence" value="ECO:0007669"/>
    <property type="project" value="UniProtKB-UniRule"/>
</dbReference>
<reference evidence="15" key="2">
    <citation type="submission" date="2021-11" db="EMBL/GenBank/DDBJ databases">
        <title>Isoprene-degrading acetogen.</title>
        <authorList>
            <person name="Yang Y."/>
            <person name="Jin H."/>
            <person name="Yan J."/>
        </authorList>
    </citation>
    <scope>NUCLEOTIDE SEQUENCE</scope>
    <source>
        <strain evidence="15">Berkeley</strain>
    </source>
</reference>
<dbReference type="SFLD" id="SFLDS00029">
    <property type="entry name" value="Radical_SAM"/>
    <property type="match status" value="1"/>
</dbReference>
<evidence type="ECO:0000256" key="9">
    <source>
        <dbReference type="ARBA" id="ARBA00022723"/>
    </source>
</evidence>
<dbReference type="PROSITE" id="PS51918">
    <property type="entry name" value="RADICAL_SAM"/>
    <property type="match status" value="1"/>
</dbReference>
<evidence type="ECO:0000256" key="10">
    <source>
        <dbReference type="ARBA" id="ARBA00023004"/>
    </source>
</evidence>
<evidence type="ECO:0000256" key="4">
    <source>
        <dbReference type="ARBA" id="ARBA00022552"/>
    </source>
</evidence>
<dbReference type="Gene3D" id="3.20.20.70">
    <property type="entry name" value="Aldolase class I"/>
    <property type="match status" value="1"/>
</dbReference>
<keyword evidence="7 12" id="KW-0949">S-adenosyl-L-methionine</keyword>
<feature type="domain" description="Radical SAM core" evidence="13">
    <location>
        <begin position="98"/>
        <end position="324"/>
    </location>
</feature>
<dbReference type="GO" id="GO:0051539">
    <property type="term" value="F:4 iron, 4 sulfur cluster binding"/>
    <property type="evidence" value="ECO:0007669"/>
    <property type="project" value="UniProtKB-UniRule"/>
</dbReference>
<dbReference type="NCBIfam" id="TIGR00048">
    <property type="entry name" value="rRNA_mod_RlmN"/>
    <property type="match status" value="1"/>
</dbReference>
<feature type="active site" description="S-methylcysteine intermediate" evidence="12">
    <location>
        <position position="329"/>
    </location>
</feature>
<reference evidence="14 16" key="1">
    <citation type="submission" date="2015-09" db="EMBL/GenBank/DDBJ databases">
        <title>Genome sequence of Acetobacterium wieringae DSM 1911.</title>
        <authorList>
            <person name="Poehlein A."/>
            <person name="Bengelsdorf F.R."/>
            <person name="Schiel-Bengelsdorf B."/>
            <person name="Duerre P."/>
            <person name="Daniel R."/>
        </authorList>
    </citation>
    <scope>NUCLEOTIDE SEQUENCE [LARGE SCALE GENOMIC DNA]</scope>
    <source>
        <strain evidence="14 16">DSM 1911</strain>
    </source>
</reference>
<keyword evidence="3 12" id="KW-0963">Cytoplasm</keyword>
<evidence type="ECO:0000256" key="1">
    <source>
        <dbReference type="ARBA" id="ARBA00004496"/>
    </source>
</evidence>
<comment type="cofactor">
    <cofactor evidence="12">
        <name>[4Fe-4S] cluster</name>
        <dbReference type="ChEBI" id="CHEBI:49883"/>
    </cofactor>
    <text evidence="12">Binds 1 [4Fe-4S] cluster. The cluster is coordinated with 3 cysteines and an exchangeable S-adenosyl-L-methionine.</text>
</comment>
<keyword evidence="8 12" id="KW-0819">tRNA processing</keyword>
<dbReference type="Proteomes" id="UP000176244">
    <property type="component" value="Unassembled WGS sequence"/>
</dbReference>
<dbReference type="GO" id="GO:0000049">
    <property type="term" value="F:tRNA binding"/>
    <property type="evidence" value="ECO:0007669"/>
    <property type="project" value="UniProtKB-UniRule"/>
</dbReference>
<dbReference type="SUPFAM" id="SSF102114">
    <property type="entry name" value="Radical SAM enzymes"/>
    <property type="match status" value="1"/>
</dbReference>
<dbReference type="EMBL" id="LKEU01000029">
    <property type="protein sequence ID" value="OFV70701.1"/>
    <property type="molecule type" value="Genomic_DNA"/>
</dbReference>
<evidence type="ECO:0000256" key="11">
    <source>
        <dbReference type="ARBA" id="ARBA00023014"/>
    </source>
</evidence>
<feature type="binding site" evidence="12">
    <location>
        <begin position="159"/>
        <end position="160"/>
    </location>
    <ligand>
        <name>S-adenosyl-L-methionine</name>
        <dbReference type="ChEBI" id="CHEBI:59789"/>
    </ligand>
</feature>
<dbReference type="InterPro" id="IPR013785">
    <property type="entry name" value="Aldolase_TIM"/>
</dbReference>
<dbReference type="SFLD" id="SFLDG01062">
    <property type="entry name" value="methyltransferase_(Class_A)"/>
    <property type="match status" value="1"/>
</dbReference>
<dbReference type="PIRSF" id="PIRSF006004">
    <property type="entry name" value="CHP00048"/>
    <property type="match status" value="1"/>
</dbReference>
<dbReference type="InterPro" id="IPR048641">
    <property type="entry name" value="RlmN_N"/>
</dbReference>
<evidence type="ECO:0000256" key="7">
    <source>
        <dbReference type="ARBA" id="ARBA00022691"/>
    </source>
</evidence>
<sequence>MKENIFGRDIHECEALMVSLGEAKYRGKQLYQWLYEKKCEKFSEMTNFSSSLRKKISDQYDLLHSKIETTQADPHDGTKKYLIELEDHQYIEAVLMHYGHGASLCVSTQVGCNMGCKFCASTKGGKIRDLCAGEILDQIYLVEKKEKLRISNVVIMGIGEPLENYHEVIKFIRIANSGFGIGQRKISLSTCGIIPGIEALAEEDLQINLAISLHSVFPDRRKMLMPIAKRYDFEPLMDACKAYFTKTGRRITYEYALIDGYNDRDEDIGELIKLLKGSQNHLNLIGLNEIQETSLKESPRMNYFLGELTRHGINVTMRRKMGREIDAACGQLRKKRYEDKVSV</sequence>
<dbReference type="FunFam" id="3.20.20.70:FF:000014">
    <property type="entry name" value="Probable dual-specificity RNA methyltransferase RlmN"/>
    <property type="match status" value="1"/>
</dbReference>
<accession>A0A1F2PIZ5</accession>
<dbReference type="GO" id="GO:0030488">
    <property type="term" value="P:tRNA methylation"/>
    <property type="evidence" value="ECO:0007669"/>
    <property type="project" value="UniProtKB-UniRule"/>
</dbReference>
<comment type="similarity">
    <text evidence="12">Belongs to the radical SAM superfamily. RlmN family.</text>
</comment>
<evidence type="ECO:0000256" key="8">
    <source>
        <dbReference type="ARBA" id="ARBA00022694"/>
    </source>
</evidence>
<feature type="binding site" evidence="12">
    <location>
        <position position="189"/>
    </location>
    <ligand>
        <name>S-adenosyl-L-methionine</name>
        <dbReference type="ChEBI" id="CHEBI:59789"/>
    </ligand>
</feature>
<keyword evidence="9 12" id="KW-0479">Metal-binding</keyword>